<comment type="subcellular location">
    <subcellularLocation>
        <location evidence="1">Nucleus</location>
    </subcellularLocation>
</comment>
<sequence length="272" mass="29072">MNGSDGYGYAGGNTSYGMDGGYMYSGTGEYTSHNDNAGSTSYGGASGSGTPMKPSAPKFIIPIAVSMISRLSTGEEGVFKLFGTTVSTVCICGIISSYRNGTSGSRDYVIHDCTGAINGRYYSNGNTDALNDGYVKVVGQLRVFNSKLSLSIHHMQPIFNANEITDHFLSCISCYLYYKKRSSGSVNTANNAAIAQEAPTGMMGGEMSDLESKIYGLLQGNKQQGGEGVQLADIVNSLKMQGVGEDEVRFTIEQMVSNMTIYEVNPEMYTVQ</sequence>
<dbReference type="PANTHER" id="PTHR13989">
    <property type="entry name" value="REPLICATION PROTEIN A-RELATED"/>
    <property type="match status" value="1"/>
</dbReference>
<dbReference type="InterPro" id="IPR040260">
    <property type="entry name" value="RFA2-like"/>
</dbReference>
<dbReference type="GO" id="GO:0006260">
    <property type="term" value="P:DNA replication"/>
    <property type="evidence" value="ECO:0007669"/>
    <property type="project" value="TreeGrafter"/>
</dbReference>
<evidence type="ECO:0000256" key="1">
    <source>
        <dbReference type="ARBA" id="ARBA00004123"/>
    </source>
</evidence>
<dbReference type="SUPFAM" id="SSF50249">
    <property type="entry name" value="Nucleic acid-binding proteins"/>
    <property type="match status" value="1"/>
</dbReference>
<accession>A0A196S5Z4</accession>
<dbReference type="EMBL" id="LXWW01000577">
    <property type="protein sequence ID" value="OAO11836.1"/>
    <property type="molecule type" value="Genomic_DNA"/>
</dbReference>
<evidence type="ECO:0000313" key="4">
    <source>
        <dbReference type="EMBL" id="OAO11836.1"/>
    </source>
</evidence>
<dbReference type="GO" id="GO:0005662">
    <property type="term" value="C:DNA replication factor A complex"/>
    <property type="evidence" value="ECO:0007669"/>
    <property type="project" value="TreeGrafter"/>
</dbReference>
<dbReference type="GO" id="GO:0006289">
    <property type="term" value="P:nucleotide-excision repair"/>
    <property type="evidence" value="ECO:0007669"/>
    <property type="project" value="TreeGrafter"/>
</dbReference>
<dbReference type="InterPro" id="IPR012340">
    <property type="entry name" value="NA-bd_OB-fold"/>
</dbReference>
<comment type="caution">
    <text evidence="4">The sequence shown here is derived from an EMBL/GenBank/DDBJ whole genome shotgun (WGS) entry which is preliminary data.</text>
</comment>
<dbReference type="Proteomes" id="UP000078348">
    <property type="component" value="Unassembled WGS sequence"/>
</dbReference>
<organism evidence="4 5">
    <name type="scientific">Blastocystis sp. subtype 1 (strain ATCC 50177 / NandII)</name>
    <dbReference type="NCBI Taxonomy" id="478820"/>
    <lineage>
        <taxon>Eukaryota</taxon>
        <taxon>Sar</taxon>
        <taxon>Stramenopiles</taxon>
        <taxon>Bigyra</taxon>
        <taxon>Opalozoa</taxon>
        <taxon>Opalinata</taxon>
        <taxon>Blastocystidae</taxon>
        <taxon>Blastocystis</taxon>
    </lineage>
</organism>
<dbReference type="AlphaFoldDB" id="A0A196S5Z4"/>
<evidence type="ECO:0000256" key="3">
    <source>
        <dbReference type="ARBA" id="ARBA00023242"/>
    </source>
</evidence>
<dbReference type="PANTHER" id="PTHR13989:SF16">
    <property type="entry name" value="REPLICATION PROTEIN A2"/>
    <property type="match status" value="1"/>
</dbReference>
<proteinExistence type="predicted"/>
<name>A0A196S5Z4_BLAHN</name>
<evidence type="ECO:0000313" key="5">
    <source>
        <dbReference type="Proteomes" id="UP000078348"/>
    </source>
</evidence>
<protein>
    <submittedName>
        <fullName evidence="4">Replication protein A 32 kDa subunit</fullName>
    </submittedName>
</protein>
<dbReference type="Gene3D" id="2.40.50.140">
    <property type="entry name" value="Nucleic acid-binding proteins"/>
    <property type="match status" value="1"/>
</dbReference>
<dbReference type="GO" id="GO:0000724">
    <property type="term" value="P:double-strand break repair via homologous recombination"/>
    <property type="evidence" value="ECO:0007669"/>
    <property type="project" value="TreeGrafter"/>
</dbReference>
<keyword evidence="2" id="KW-0238">DNA-binding</keyword>
<dbReference type="GO" id="GO:0035861">
    <property type="term" value="C:site of double-strand break"/>
    <property type="evidence" value="ECO:0007669"/>
    <property type="project" value="TreeGrafter"/>
</dbReference>
<keyword evidence="3" id="KW-0539">Nucleus</keyword>
<reference evidence="4 5" key="1">
    <citation type="submission" date="2016-05" db="EMBL/GenBank/DDBJ databases">
        <title>Nuclear genome of Blastocystis sp. subtype 1 NandII.</title>
        <authorList>
            <person name="Gentekaki E."/>
            <person name="Curtis B."/>
            <person name="Stairs C."/>
            <person name="Eme L."/>
            <person name="Herman E."/>
            <person name="Klimes V."/>
            <person name="Arias M.C."/>
            <person name="Elias M."/>
            <person name="Hilliou F."/>
            <person name="Klute M."/>
            <person name="Malik S.-B."/>
            <person name="Pightling A."/>
            <person name="Rachubinski R."/>
            <person name="Salas D."/>
            <person name="Schlacht A."/>
            <person name="Suga H."/>
            <person name="Archibald J."/>
            <person name="Ball S.G."/>
            <person name="Clark G."/>
            <person name="Dacks J."/>
            <person name="Van Der Giezen M."/>
            <person name="Tsaousis A."/>
            <person name="Roger A."/>
        </authorList>
    </citation>
    <scope>NUCLEOTIDE SEQUENCE [LARGE SCALE GENOMIC DNA]</scope>
    <source>
        <strain evidence="5">ATCC 50177 / NandII</strain>
    </source>
</reference>
<dbReference type="GO" id="GO:0000781">
    <property type="term" value="C:chromosome, telomeric region"/>
    <property type="evidence" value="ECO:0007669"/>
    <property type="project" value="TreeGrafter"/>
</dbReference>
<evidence type="ECO:0000256" key="2">
    <source>
        <dbReference type="ARBA" id="ARBA00023125"/>
    </source>
</evidence>
<gene>
    <name evidence="4" type="ORF">AV274_6449</name>
</gene>
<dbReference type="STRING" id="478820.A0A196S5Z4"/>
<dbReference type="GO" id="GO:0003697">
    <property type="term" value="F:single-stranded DNA binding"/>
    <property type="evidence" value="ECO:0007669"/>
    <property type="project" value="TreeGrafter"/>
</dbReference>
<keyword evidence="5" id="KW-1185">Reference proteome</keyword>
<dbReference type="OrthoDB" id="25571at2759"/>